<evidence type="ECO:0000313" key="1">
    <source>
        <dbReference type="EMBL" id="ADP81152.1"/>
    </source>
</evidence>
<dbReference type="Proteomes" id="UP000002484">
    <property type="component" value="Chromosome"/>
</dbReference>
<dbReference type="eggNOG" id="ENOG502Z9N1">
    <property type="taxonomic scope" value="Bacteria"/>
</dbReference>
<dbReference type="OrthoDB" id="190426at2"/>
<name>E3JD13_PSEI1</name>
<organism evidence="1 2">
    <name type="scientific">Pseudofrankia inefficax (strain DSM 45817 / CECT 9037 / DDB 130130 / EuI1c)</name>
    <name type="common">Frankia inefficax</name>
    <dbReference type="NCBI Taxonomy" id="298654"/>
    <lineage>
        <taxon>Bacteria</taxon>
        <taxon>Bacillati</taxon>
        <taxon>Actinomycetota</taxon>
        <taxon>Actinomycetes</taxon>
        <taxon>Frankiales</taxon>
        <taxon>Frankiaceae</taxon>
        <taxon>Pseudofrankia</taxon>
    </lineage>
</organism>
<dbReference type="HOGENOM" id="CLU_076871_1_0_11"/>
<dbReference type="AlphaFoldDB" id="E3JD13"/>
<dbReference type="EMBL" id="CP002299">
    <property type="protein sequence ID" value="ADP81152.1"/>
    <property type="molecule type" value="Genomic_DNA"/>
</dbReference>
<gene>
    <name evidence="1" type="ordered locus">FraEuI1c_3132</name>
</gene>
<keyword evidence="2" id="KW-1185">Reference proteome</keyword>
<evidence type="ECO:0008006" key="3">
    <source>
        <dbReference type="Google" id="ProtNLM"/>
    </source>
</evidence>
<sequence>MITTRYEGSLLVVRQPDHGDQTGLFAAAWGNEDVPALAEHQRAATLAARHHDDGWAVWERRPSLDPATRQPTQFHKVGPIEHIPAYRAGVDRAAHGDPWAGLLVSMHAAGLYNGRYGTFRLPELADQSLTAHEQALVAEFLAELDQLQRDLLGAVRGHPTPAPAFDDPVVRQHYLLLQVWDRLSLQFAFRHGADGTIAPLPGAGGGRGVLTCRSVGAFALALDPYPFATENAVFPVAGQLVPDRPYLDPEDFLATLASAPALQLDCRVQRTGTAG</sequence>
<dbReference type="InterPro" id="IPR024992">
    <property type="entry name" value="DUF3891"/>
</dbReference>
<dbReference type="Pfam" id="PF13030">
    <property type="entry name" value="DUF3891"/>
    <property type="match status" value="1"/>
</dbReference>
<evidence type="ECO:0000313" key="2">
    <source>
        <dbReference type="Proteomes" id="UP000002484"/>
    </source>
</evidence>
<dbReference type="InParanoid" id="E3JD13"/>
<proteinExistence type="predicted"/>
<dbReference type="RefSeq" id="WP_013424270.1">
    <property type="nucleotide sequence ID" value="NC_014666.1"/>
</dbReference>
<protein>
    <recommendedName>
        <fullName evidence="3">DUF3891 domain-containing protein</fullName>
    </recommendedName>
</protein>
<reference evidence="1 2" key="1">
    <citation type="submission" date="2010-10" db="EMBL/GenBank/DDBJ databases">
        <title>Complete sequence of Frankia sp. EuI1c.</title>
        <authorList>
            <consortium name="US DOE Joint Genome Institute"/>
            <person name="Lucas S."/>
            <person name="Copeland A."/>
            <person name="Lapidus A."/>
            <person name="Cheng J.-F."/>
            <person name="Bruce D."/>
            <person name="Goodwin L."/>
            <person name="Pitluck S."/>
            <person name="Chertkov O."/>
            <person name="Detter J.C."/>
            <person name="Han C."/>
            <person name="Tapia R."/>
            <person name="Land M."/>
            <person name="Hauser L."/>
            <person name="Jeffries C."/>
            <person name="Kyrpides N."/>
            <person name="Ivanova N."/>
            <person name="Mikhailova N."/>
            <person name="Beauchemin N."/>
            <person name="Sen A."/>
            <person name="Sur S.A."/>
            <person name="Gtari M."/>
            <person name="Wall L."/>
            <person name="Tisa L."/>
            <person name="Woyke T."/>
        </authorList>
    </citation>
    <scope>NUCLEOTIDE SEQUENCE [LARGE SCALE GENOMIC DNA]</scope>
    <source>
        <strain evidence="2">DSM 45817 / CECT 9037 / EuI1c</strain>
    </source>
</reference>
<accession>E3JD13</accession>
<dbReference type="KEGG" id="fri:FraEuI1c_3132"/>